<accession>A0A3B0RL65</accession>
<keyword evidence="1" id="KW-1133">Transmembrane helix</keyword>
<feature type="transmembrane region" description="Helical" evidence="1">
    <location>
        <begin position="6"/>
        <end position="27"/>
    </location>
</feature>
<keyword evidence="1" id="KW-0472">Membrane</keyword>
<organism evidence="2">
    <name type="scientific">hydrothermal vent metagenome</name>
    <dbReference type="NCBI Taxonomy" id="652676"/>
    <lineage>
        <taxon>unclassified sequences</taxon>
        <taxon>metagenomes</taxon>
        <taxon>ecological metagenomes</taxon>
    </lineage>
</organism>
<evidence type="ECO:0000256" key="1">
    <source>
        <dbReference type="SAM" id="Phobius"/>
    </source>
</evidence>
<reference evidence="2" key="1">
    <citation type="submission" date="2018-06" db="EMBL/GenBank/DDBJ databases">
        <authorList>
            <person name="Zhirakovskaya E."/>
        </authorList>
    </citation>
    <scope>NUCLEOTIDE SEQUENCE</scope>
</reference>
<proteinExistence type="predicted"/>
<sequence>MSRSLISIIFSVIFMITLIAPSVIIVIDNDADISFFYDTTEEEDKGSEKYKDLEVLFSEFNENEAYFVSNETESNLGYYFKKYPKPHLNLISPPPEQHIL</sequence>
<protein>
    <submittedName>
        <fullName evidence="2">Uncharacterized protein</fullName>
    </submittedName>
</protein>
<name>A0A3B0RL65_9ZZZZ</name>
<evidence type="ECO:0000313" key="2">
    <source>
        <dbReference type="EMBL" id="VAV85263.1"/>
    </source>
</evidence>
<dbReference type="EMBL" id="UOEB01000213">
    <property type="protein sequence ID" value="VAV85263.1"/>
    <property type="molecule type" value="Genomic_DNA"/>
</dbReference>
<dbReference type="AlphaFoldDB" id="A0A3B0RL65"/>
<keyword evidence="1" id="KW-0812">Transmembrane</keyword>
<gene>
    <name evidence="2" type="ORF">MNBD_BACTEROID02-1568</name>
</gene>